<dbReference type="KEGG" id="marb:CJ263_05275"/>
<gene>
    <name evidence="1" type="ORF">CJ263_05275</name>
</gene>
<evidence type="ECO:0000313" key="2">
    <source>
        <dbReference type="Proteomes" id="UP000215244"/>
    </source>
</evidence>
<organism evidence="1 2">
    <name type="scientific">Maribacter cobaltidurans</name>
    <dbReference type="NCBI Taxonomy" id="1178778"/>
    <lineage>
        <taxon>Bacteria</taxon>
        <taxon>Pseudomonadati</taxon>
        <taxon>Bacteroidota</taxon>
        <taxon>Flavobacteriia</taxon>
        <taxon>Flavobacteriales</taxon>
        <taxon>Flavobacteriaceae</taxon>
        <taxon>Maribacter</taxon>
    </lineage>
</organism>
<name>A0A223V2X4_9FLAO</name>
<accession>A0A223V2X4</accession>
<dbReference type="RefSeq" id="WP_094996296.1">
    <property type="nucleotide sequence ID" value="NZ_BMJL01000001.1"/>
</dbReference>
<proteinExistence type="predicted"/>
<dbReference type="OrthoDB" id="1451346at2"/>
<evidence type="ECO:0000313" key="1">
    <source>
        <dbReference type="EMBL" id="ASV29672.1"/>
    </source>
</evidence>
<protein>
    <submittedName>
        <fullName evidence="1">GTP-binding protein</fullName>
    </submittedName>
</protein>
<sequence>MKKLPNDIVLRPRFQLEILGKRELLLRKFLDAKKDPFHIKCLDNHIFIKFNTQAAHFGSPQLHLEIDSLDEKTSKIYGFFGPNPTLWTFFMFLHFIVATLFIIVGIWAYVSSSLHKPYGLQLAFMALLVVIWFALYTFGQMGKRKGKPQMQELYAFMMETLG</sequence>
<dbReference type="Proteomes" id="UP000215244">
    <property type="component" value="Chromosome"/>
</dbReference>
<reference evidence="1 2" key="1">
    <citation type="submission" date="2017-08" db="EMBL/GenBank/DDBJ databases">
        <title>The complete genome sequence of Maribacter sp. B1, isolated from deep-sea sediment.</title>
        <authorList>
            <person name="Wu Y.-H."/>
            <person name="Cheng H."/>
            <person name="Xu X.-W."/>
        </authorList>
    </citation>
    <scope>NUCLEOTIDE SEQUENCE [LARGE SCALE GENOMIC DNA]</scope>
    <source>
        <strain evidence="1 2">B1</strain>
    </source>
</reference>
<dbReference type="AlphaFoldDB" id="A0A223V2X4"/>
<dbReference type="EMBL" id="CP022957">
    <property type="protein sequence ID" value="ASV29672.1"/>
    <property type="molecule type" value="Genomic_DNA"/>
</dbReference>
<keyword evidence="2" id="KW-1185">Reference proteome</keyword>